<dbReference type="EMBL" id="LXQA010035862">
    <property type="protein sequence ID" value="MCH97763.1"/>
    <property type="molecule type" value="Genomic_DNA"/>
</dbReference>
<comment type="caution">
    <text evidence="2">The sequence shown here is derived from an EMBL/GenBank/DDBJ whole genome shotgun (WGS) entry which is preliminary data.</text>
</comment>
<evidence type="ECO:0000313" key="3">
    <source>
        <dbReference type="Proteomes" id="UP000265520"/>
    </source>
</evidence>
<feature type="non-terminal residue" evidence="2">
    <location>
        <position position="284"/>
    </location>
</feature>
<dbReference type="PANTHER" id="PTHR33223">
    <property type="entry name" value="CCHC-TYPE DOMAIN-CONTAINING PROTEIN"/>
    <property type="match status" value="1"/>
</dbReference>
<keyword evidence="3" id="KW-1185">Reference proteome</keyword>
<sequence length="284" mass="31949">MVVGTQTTIVGAPEHLKCKLLSGTFKDAANYAEPLREYLARFSEATIKVSNPNQEMFVAAFHNGLKEGHFNEFLAQKPASSMQEVIKKRSVISKGNKVTQRSERERDVREKDYASRRNKAPDSQQQRHWPQQEPQWQGHHRKPYHQQQGHGDRTYPHARRFTPLNNAKVHVLHEILATGLAVLPPARDKNARMGLNDNAWCAYHRCKGHDTENCFRLRDLIDELIKSGYLRKFLEDAAQGRVVVPKPHKHQSKDQSDGEGGAGKSRIAVNTIAGGFSGGGETSS</sequence>
<protein>
    <recommendedName>
        <fullName evidence="4">Retrotransposon gag domain-containing protein</fullName>
    </recommendedName>
</protein>
<feature type="compositionally biased region" description="Low complexity" evidence="1">
    <location>
        <begin position="124"/>
        <end position="137"/>
    </location>
</feature>
<accession>A0A392NEJ7</accession>
<evidence type="ECO:0000313" key="2">
    <source>
        <dbReference type="EMBL" id="MCH97763.1"/>
    </source>
</evidence>
<evidence type="ECO:0000256" key="1">
    <source>
        <dbReference type="SAM" id="MobiDB-lite"/>
    </source>
</evidence>
<feature type="region of interest" description="Disordered" evidence="1">
    <location>
        <begin position="86"/>
        <end position="156"/>
    </location>
</feature>
<dbReference type="PANTHER" id="PTHR33223:SF10">
    <property type="entry name" value="AMINOTRANSFERASE-LIKE PLANT MOBILE DOMAIN-CONTAINING PROTEIN"/>
    <property type="match status" value="1"/>
</dbReference>
<reference evidence="2 3" key="1">
    <citation type="journal article" date="2018" name="Front. Plant Sci.">
        <title>Red Clover (Trifolium pratense) and Zigzag Clover (T. medium) - A Picture of Genomic Similarities and Differences.</title>
        <authorList>
            <person name="Dluhosova J."/>
            <person name="Istvanek J."/>
            <person name="Nedelnik J."/>
            <person name="Repkova J."/>
        </authorList>
    </citation>
    <scope>NUCLEOTIDE SEQUENCE [LARGE SCALE GENOMIC DNA]</scope>
    <source>
        <strain evidence="3">cv. 10/8</strain>
        <tissue evidence="2">Leaf</tissue>
    </source>
</reference>
<evidence type="ECO:0008006" key="4">
    <source>
        <dbReference type="Google" id="ProtNLM"/>
    </source>
</evidence>
<proteinExistence type="predicted"/>
<feature type="region of interest" description="Disordered" evidence="1">
    <location>
        <begin position="242"/>
        <end position="264"/>
    </location>
</feature>
<name>A0A392NEJ7_9FABA</name>
<organism evidence="2 3">
    <name type="scientific">Trifolium medium</name>
    <dbReference type="NCBI Taxonomy" id="97028"/>
    <lineage>
        <taxon>Eukaryota</taxon>
        <taxon>Viridiplantae</taxon>
        <taxon>Streptophyta</taxon>
        <taxon>Embryophyta</taxon>
        <taxon>Tracheophyta</taxon>
        <taxon>Spermatophyta</taxon>
        <taxon>Magnoliopsida</taxon>
        <taxon>eudicotyledons</taxon>
        <taxon>Gunneridae</taxon>
        <taxon>Pentapetalae</taxon>
        <taxon>rosids</taxon>
        <taxon>fabids</taxon>
        <taxon>Fabales</taxon>
        <taxon>Fabaceae</taxon>
        <taxon>Papilionoideae</taxon>
        <taxon>50 kb inversion clade</taxon>
        <taxon>NPAAA clade</taxon>
        <taxon>Hologalegina</taxon>
        <taxon>IRL clade</taxon>
        <taxon>Trifolieae</taxon>
        <taxon>Trifolium</taxon>
    </lineage>
</organism>
<feature type="compositionally biased region" description="Basic and acidic residues" evidence="1">
    <location>
        <begin position="100"/>
        <end position="115"/>
    </location>
</feature>
<dbReference type="AlphaFoldDB" id="A0A392NEJ7"/>
<dbReference type="Proteomes" id="UP000265520">
    <property type="component" value="Unassembled WGS sequence"/>
</dbReference>